<keyword evidence="1" id="KW-1133">Transmembrane helix</keyword>
<evidence type="ECO:0000256" key="1">
    <source>
        <dbReference type="SAM" id="Phobius"/>
    </source>
</evidence>
<evidence type="ECO:0000313" key="2">
    <source>
        <dbReference type="EMBL" id="MCL7044219.1"/>
    </source>
</evidence>
<dbReference type="AlphaFoldDB" id="A0AA42AY39"/>
<evidence type="ECO:0000313" key="3">
    <source>
        <dbReference type="Proteomes" id="UP001177140"/>
    </source>
</evidence>
<keyword evidence="3" id="KW-1185">Reference proteome</keyword>
<accession>A0AA42AY39</accession>
<name>A0AA42AY39_PAPNU</name>
<keyword evidence="1" id="KW-0472">Membrane</keyword>
<protein>
    <recommendedName>
        <fullName evidence="4">Replication factor A C-terminal domain-containing protein</fullName>
    </recommendedName>
</protein>
<dbReference type="Gene3D" id="2.40.50.140">
    <property type="entry name" value="Nucleic acid-binding proteins"/>
    <property type="match status" value="1"/>
</dbReference>
<reference evidence="2" key="1">
    <citation type="submission" date="2022-03" db="EMBL/GenBank/DDBJ databases">
        <title>A functionally conserved STORR gene fusion in Papaver species that diverged 16.8 million years ago.</title>
        <authorList>
            <person name="Catania T."/>
        </authorList>
    </citation>
    <scope>NUCLEOTIDE SEQUENCE</scope>
    <source>
        <strain evidence="2">S-191538</strain>
    </source>
</reference>
<keyword evidence="1" id="KW-0812">Transmembrane</keyword>
<evidence type="ECO:0008006" key="4">
    <source>
        <dbReference type="Google" id="ProtNLM"/>
    </source>
</evidence>
<dbReference type="SUPFAM" id="SSF50249">
    <property type="entry name" value="Nucleic acid-binding proteins"/>
    <property type="match status" value="1"/>
</dbReference>
<dbReference type="Proteomes" id="UP001177140">
    <property type="component" value="Unassembled WGS sequence"/>
</dbReference>
<proteinExistence type="predicted"/>
<feature type="transmembrane region" description="Helical" evidence="1">
    <location>
        <begin position="30"/>
        <end position="51"/>
    </location>
</feature>
<sequence length="161" mass="17900">GSTLKIALWGSVVHQVGNDPIDCESRQEGILVVVACTFVKSYLGIILIPFICVESLCHLPMGPRCTRTLTYRQWLTCAPTPVADPDNRKTISQLISAKWDAYNQAANVIMCTATATKVLIESGWQYLACHRCSKKAAGEDSELWCTKCETKVDMPIARYRM</sequence>
<feature type="non-terminal residue" evidence="2">
    <location>
        <position position="1"/>
    </location>
</feature>
<organism evidence="2 3">
    <name type="scientific">Papaver nudicaule</name>
    <name type="common">Iceland poppy</name>
    <dbReference type="NCBI Taxonomy" id="74823"/>
    <lineage>
        <taxon>Eukaryota</taxon>
        <taxon>Viridiplantae</taxon>
        <taxon>Streptophyta</taxon>
        <taxon>Embryophyta</taxon>
        <taxon>Tracheophyta</taxon>
        <taxon>Spermatophyta</taxon>
        <taxon>Magnoliopsida</taxon>
        <taxon>Ranunculales</taxon>
        <taxon>Papaveraceae</taxon>
        <taxon>Papaveroideae</taxon>
        <taxon>Papaver</taxon>
    </lineage>
</organism>
<dbReference type="InterPro" id="IPR012340">
    <property type="entry name" value="NA-bd_OB-fold"/>
</dbReference>
<comment type="caution">
    <text evidence="2">The sequence shown here is derived from an EMBL/GenBank/DDBJ whole genome shotgun (WGS) entry which is preliminary data.</text>
</comment>
<dbReference type="EMBL" id="JAJJMA010255898">
    <property type="protein sequence ID" value="MCL7044219.1"/>
    <property type="molecule type" value="Genomic_DNA"/>
</dbReference>
<gene>
    <name evidence="2" type="ORF">MKW94_022896</name>
</gene>